<dbReference type="AlphaFoldDB" id="A0A3E0JBK7"/>
<proteinExistence type="predicted"/>
<feature type="domain" description="DUF8042" evidence="1">
    <location>
        <begin position="6"/>
        <end position="123"/>
    </location>
</feature>
<dbReference type="RefSeq" id="WP_115822771.1">
    <property type="nucleotide sequence ID" value="NZ_QUAE01000003.1"/>
</dbReference>
<accession>A0A3E0JBK7</accession>
<sequence>MSKLTAEQHHMLEQYDQLLDTISEGLEYLENNITAEAPPQTQQVFQDVLLGLEQVSRSHDQMAVLFEEREEIQPLIIDFHEVVQMLQGWFSLETNEEKRGLLVEKVVPAYEEWRTRMQSFVKPYISH</sequence>
<protein>
    <recommendedName>
        <fullName evidence="1">DUF8042 domain-containing protein</fullName>
    </recommendedName>
</protein>
<dbReference type="Pfam" id="PF26154">
    <property type="entry name" value="DUF8042"/>
    <property type="match status" value="1"/>
</dbReference>
<name>A0A3E0JBK7_9BACI</name>
<dbReference type="Proteomes" id="UP000256305">
    <property type="component" value="Unassembled WGS sequence"/>
</dbReference>
<evidence type="ECO:0000313" key="3">
    <source>
        <dbReference type="Proteomes" id="UP000256305"/>
    </source>
</evidence>
<comment type="caution">
    <text evidence="2">The sequence shown here is derived from an EMBL/GenBank/DDBJ whole genome shotgun (WGS) entry which is preliminary data.</text>
</comment>
<dbReference type="EMBL" id="QUAE01000003">
    <property type="protein sequence ID" value="REJ10187.1"/>
    <property type="molecule type" value="Genomic_DNA"/>
</dbReference>
<gene>
    <name evidence="2" type="ORF">DYE48_05610</name>
</gene>
<organism evidence="2 3">
    <name type="scientific">Halobacillus trueperi</name>
    <dbReference type="NCBI Taxonomy" id="156205"/>
    <lineage>
        <taxon>Bacteria</taxon>
        <taxon>Bacillati</taxon>
        <taxon>Bacillota</taxon>
        <taxon>Bacilli</taxon>
        <taxon>Bacillales</taxon>
        <taxon>Bacillaceae</taxon>
        <taxon>Halobacillus</taxon>
    </lineage>
</organism>
<evidence type="ECO:0000313" key="2">
    <source>
        <dbReference type="EMBL" id="REJ10187.1"/>
    </source>
</evidence>
<reference evidence="2 3" key="1">
    <citation type="submission" date="2018-08" db="EMBL/GenBank/DDBJ databases">
        <title>Genome sequence of Halobacillus trueperi KCTC 3686.</title>
        <authorList>
            <person name="Cho K.H."/>
            <person name="Kwak M.-J."/>
            <person name="Kim B.-Y."/>
            <person name="Chun J."/>
        </authorList>
    </citation>
    <scope>NUCLEOTIDE SEQUENCE [LARGE SCALE GENOMIC DNA]</scope>
    <source>
        <strain evidence="2 3">KCTC 3686</strain>
    </source>
</reference>
<keyword evidence="3" id="KW-1185">Reference proteome</keyword>
<dbReference type="InterPro" id="IPR058355">
    <property type="entry name" value="DUF8042"/>
</dbReference>
<evidence type="ECO:0000259" key="1">
    <source>
        <dbReference type="Pfam" id="PF26154"/>
    </source>
</evidence>